<comment type="caution">
    <text evidence="1">The sequence shown here is derived from an EMBL/GenBank/DDBJ whole genome shotgun (WGS) entry which is preliminary data.</text>
</comment>
<gene>
    <name evidence="1" type="ORF">PC117_g17885</name>
</gene>
<dbReference type="AlphaFoldDB" id="A0A8T1CAN7"/>
<protein>
    <submittedName>
        <fullName evidence="1">Uncharacterized protein</fullName>
    </submittedName>
</protein>
<accession>A0A8T1CAN7</accession>
<dbReference type="Proteomes" id="UP000736787">
    <property type="component" value="Unassembled WGS sequence"/>
</dbReference>
<evidence type="ECO:0000313" key="2">
    <source>
        <dbReference type="Proteomes" id="UP000736787"/>
    </source>
</evidence>
<evidence type="ECO:0000313" key="1">
    <source>
        <dbReference type="EMBL" id="KAG2915919.1"/>
    </source>
</evidence>
<organism evidence="1 2">
    <name type="scientific">Phytophthora cactorum</name>
    <dbReference type="NCBI Taxonomy" id="29920"/>
    <lineage>
        <taxon>Eukaryota</taxon>
        <taxon>Sar</taxon>
        <taxon>Stramenopiles</taxon>
        <taxon>Oomycota</taxon>
        <taxon>Peronosporomycetes</taxon>
        <taxon>Peronosporales</taxon>
        <taxon>Peronosporaceae</taxon>
        <taxon>Phytophthora</taxon>
    </lineage>
</organism>
<proteinExistence type="predicted"/>
<sequence length="83" mass="8931">MPESRVTSQGEQPSRLLQLLKVLGGDALESDVGCVLVDDRLVKSLDLGEAVQDLLVVELRLSHSLVDFSLLDLDSLSELAASI</sequence>
<dbReference type="EMBL" id="RCMK01000693">
    <property type="protein sequence ID" value="KAG2915919.1"/>
    <property type="molecule type" value="Genomic_DNA"/>
</dbReference>
<reference evidence="1" key="1">
    <citation type="submission" date="2018-10" db="EMBL/GenBank/DDBJ databases">
        <title>Effector identification in a new, highly contiguous assembly of the strawberry crown rot pathogen Phytophthora cactorum.</title>
        <authorList>
            <person name="Armitage A.D."/>
            <person name="Nellist C.F."/>
            <person name="Bates H."/>
            <person name="Vickerstaff R.J."/>
            <person name="Harrison R.J."/>
        </authorList>
    </citation>
    <scope>NUCLEOTIDE SEQUENCE</scope>
    <source>
        <strain evidence="1">4040</strain>
    </source>
</reference>
<name>A0A8T1CAN7_9STRA</name>